<dbReference type="RefSeq" id="WP_342114944.1">
    <property type="nucleotide sequence ID" value="NZ_JBCAUN010000002.1"/>
</dbReference>
<feature type="transmembrane region" description="Helical" evidence="1">
    <location>
        <begin position="110"/>
        <end position="133"/>
    </location>
</feature>
<evidence type="ECO:0000313" key="3">
    <source>
        <dbReference type="Proteomes" id="UP001425155"/>
    </source>
</evidence>
<comment type="caution">
    <text evidence="2">The sequence shown here is derived from an EMBL/GenBank/DDBJ whole genome shotgun (WGS) entry which is preliminary data.</text>
</comment>
<keyword evidence="1" id="KW-0472">Membrane</keyword>
<dbReference type="EMBL" id="JBCLVG010000002">
    <property type="protein sequence ID" value="MEN1947594.1"/>
    <property type="molecule type" value="Genomic_DNA"/>
</dbReference>
<name>A0ABU9W6G6_9MICO</name>
<evidence type="ECO:0000313" key="2">
    <source>
        <dbReference type="EMBL" id="MEN1947594.1"/>
    </source>
</evidence>
<reference evidence="2 3" key="1">
    <citation type="submission" date="2024-03" db="EMBL/GenBank/DDBJ databases">
        <title>YIM 134122 draft genome.</title>
        <authorList>
            <person name="Zuo S."/>
            <person name="Xiong L."/>
        </authorList>
    </citation>
    <scope>NUCLEOTIDE SEQUENCE [LARGE SCALE GENOMIC DNA]</scope>
    <source>
        <strain evidence="2 3">YIM 134122</strain>
    </source>
</reference>
<dbReference type="Proteomes" id="UP001425155">
    <property type="component" value="Unassembled WGS sequence"/>
</dbReference>
<feature type="transmembrane region" description="Helical" evidence="1">
    <location>
        <begin position="71"/>
        <end position="89"/>
    </location>
</feature>
<evidence type="ECO:0000256" key="1">
    <source>
        <dbReference type="SAM" id="Phobius"/>
    </source>
</evidence>
<keyword evidence="3" id="KW-1185">Reference proteome</keyword>
<proteinExistence type="predicted"/>
<keyword evidence="1" id="KW-1133">Transmembrane helix</keyword>
<accession>A0ABU9W6G6</accession>
<gene>
    <name evidence="2" type="ORF">WJX64_13630</name>
</gene>
<organism evidence="2 3">
    <name type="scientific">Leifsonia stereocauli</name>
    <dbReference type="NCBI Taxonomy" id="3134136"/>
    <lineage>
        <taxon>Bacteria</taxon>
        <taxon>Bacillati</taxon>
        <taxon>Actinomycetota</taxon>
        <taxon>Actinomycetes</taxon>
        <taxon>Micrococcales</taxon>
        <taxon>Microbacteriaceae</taxon>
        <taxon>Leifsonia</taxon>
    </lineage>
</organism>
<protein>
    <recommendedName>
        <fullName evidence="4">Modulator of FtsH protease</fullName>
    </recommendedName>
</protein>
<keyword evidence="1" id="KW-0812">Transmembrane</keyword>
<sequence length="162" mass="16169">MGALDQWSDFNVALAGATAALAGLIIVAMSVNIAEIMKAATLPTRAAAAISTLVLALIASLIGLFPGTPLWAVGAVVLVGALIAATFQARAIHWILKDGGAPRGAAPAKITLGVVPLATYAVGGVSLLCGLEWGLTVVAAASIVAIVGAVVLAWVVLVEILR</sequence>
<feature type="transmembrane region" description="Helical" evidence="1">
    <location>
        <begin position="46"/>
        <end position="65"/>
    </location>
</feature>
<feature type="transmembrane region" description="Helical" evidence="1">
    <location>
        <begin position="12"/>
        <end position="34"/>
    </location>
</feature>
<feature type="transmembrane region" description="Helical" evidence="1">
    <location>
        <begin position="139"/>
        <end position="161"/>
    </location>
</feature>
<evidence type="ECO:0008006" key="4">
    <source>
        <dbReference type="Google" id="ProtNLM"/>
    </source>
</evidence>